<keyword evidence="1" id="KW-1133">Transmembrane helix</keyword>
<keyword evidence="1" id="KW-0472">Membrane</keyword>
<dbReference type="AlphaFoldDB" id="A0A4R6K2B6"/>
<dbReference type="Proteomes" id="UP000294901">
    <property type="component" value="Unassembled WGS sequence"/>
</dbReference>
<gene>
    <name evidence="2" type="ORF">C8E87_6058</name>
</gene>
<organism evidence="2 3">
    <name type="scientific">Paractinoplanes brasiliensis</name>
    <dbReference type="NCBI Taxonomy" id="52695"/>
    <lineage>
        <taxon>Bacteria</taxon>
        <taxon>Bacillati</taxon>
        <taxon>Actinomycetota</taxon>
        <taxon>Actinomycetes</taxon>
        <taxon>Micromonosporales</taxon>
        <taxon>Micromonosporaceae</taxon>
        <taxon>Paractinoplanes</taxon>
    </lineage>
</organism>
<feature type="transmembrane region" description="Helical" evidence="1">
    <location>
        <begin position="12"/>
        <end position="35"/>
    </location>
</feature>
<proteinExistence type="predicted"/>
<dbReference type="RefSeq" id="WP_133876205.1">
    <property type="nucleotide sequence ID" value="NZ_BOMD01000059.1"/>
</dbReference>
<sequence>MVNAWFTSRRAILGNTLVAVAVAAVALLAWPDYGFTRGVARRPRQIQYLACPYFPRCHTRPVRKARSFLARPHRCYEHNEKMTEPVVWKPRTR</sequence>
<evidence type="ECO:0000256" key="1">
    <source>
        <dbReference type="SAM" id="Phobius"/>
    </source>
</evidence>
<keyword evidence="3" id="KW-1185">Reference proteome</keyword>
<evidence type="ECO:0000313" key="2">
    <source>
        <dbReference type="EMBL" id="TDO42291.1"/>
    </source>
</evidence>
<protein>
    <submittedName>
        <fullName evidence="2">Uncharacterized protein</fullName>
    </submittedName>
</protein>
<keyword evidence="1" id="KW-0812">Transmembrane</keyword>
<dbReference type="EMBL" id="SNWR01000001">
    <property type="protein sequence ID" value="TDO42291.1"/>
    <property type="molecule type" value="Genomic_DNA"/>
</dbReference>
<comment type="caution">
    <text evidence="2">The sequence shown here is derived from an EMBL/GenBank/DDBJ whole genome shotgun (WGS) entry which is preliminary data.</text>
</comment>
<reference evidence="2 3" key="1">
    <citation type="submission" date="2019-03" db="EMBL/GenBank/DDBJ databases">
        <title>Sequencing the genomes of 1000 actinobacteria strains.</title>
        <authorList>
            <person name="Klenk H.-P."/>
        </authorList>
    </citation>
    <scope>NUCLEOTIDE SEQUENCE [LARGE SCALE GENOMIC DNA]</scope>
    <source>
        <strain evidence="2 3">DSM 43805</strain>
    </source>
</reference>
<name>A0A4R6K2B6_9ACTN</name>
<accession>A0A4R6K2B6</accession>
<evidence type="ECO:0000313" key="3">
    <source>
        <dbReference type="Proteomes" id="UP000294901"/>
    </source>
</evidence>